<name>A0A2S4RRV4_CITAM</name>
<accession>A0A2S4RRV4</accession>
<dbReference type="InterPro" id="IPR000792">
    <property type="entry name" value="Tscrpt_reg_LuxR_C"/>
</dbReference>
<dbReference type="RefSeq" id="WP_103776825.1">
    <property type="nucleotide sequence ID" value="NZ_PQLX01000012.1"/>
</dbReference>
<dbReference type="EMBL" id="PQLX01000012">
    <property type="protein sequence ID" value="POU61334.1"/>
    <property type="molecule type" value="Genomic_DNA"/>
</dbReference>
<dbReference type="GO" id="GO:0003677">
    <property type="term" value="F:DNA binding"/>
    <property type="evidence" value="ECO:0007669"/>
    <property type="project" value="UniProtKB-KW"/>
</dbReference>
<evidence type="ECO:0000259" key="2">
    <source>
        <dbReference type="PROSITE" id="PS50043"/>
    </source>
</evidence>
<evidence type="ECO:0000313" key="4">
    <source>
        <dbReference type="Proteomes" id="UP000237003"/>
    </source>
</evidence>
<dbReference type="AlphaFoldDB" id="A0A2S4RRV4"/>
<proteinExistence type="predicted"/>
<dbReference type="GO" id="GO:0006355">
    <property type="term" value="P:regulation of DNA-templated transcription"/>
    <property type="evidence" value="ECO:0007669"/>
    <property type="project" value="InterPro"/>
</dbReference>
<comment type="caution">
    <text evidence="3">The sequence shown here is derived from an EMBL/GenBank/DDBJ whole genome shotgun (WGS) entry which is preliminary data.</text>
</comment>
<dbReference type="InterPro" id="IPR016032">
    <property type="entry name" value="Sig_transdc_resp-reg_C-effctor"/>
</dbReference>
<protein>
    <submittedName>
        <fullName evidence="3">LuxR family transcriptional regulator</fullName>
    </submittedName>
</protein>
<organism evidence="3 4">
    <name type="scientific">Citrobacter amalonaticus</name>
    <dbReference type="NCBI Taxonomy" id="35703"/>
    <lineage>
        <taxon>Bacteria</taxon>
        <taxon>Pseudomonadati</taxon>
        <taxon>Pseudomonadota</taxon>
        <taxon>Gammaproteobacteria</taxon>
        <taxon>Enterobacterales</taxon>
        <taxon>Enterobacteriaceae</taxon>
        <taxon>Citrobacter</taxon>
    </lineage>
</organism>
<dbReference type="SUPFAM" id="SSF46894">
    <property type="entry name" value="C-terminal effector domain of the bipartite response regulators"/>
    <property type="match status" value="1"/>
</dbReference>
<keyword evidence="1" id="KW-0238">DNA-binding</keyword>
<dbReference type="Proteomes" id="UP000237003">
    <property type="component" value="Unassembled WGS sequence"/>
</dbReference>
<evidence type="ECO:0000256" key="1">
    <source>
        <dbReference type="ARBA" id="ARBA00023125"/>
    </source>
</evidence>
<reference evidence="3 4" key="1">
    <citation type="submission" date="2018-01" db="EMBL/GenBank/DDBJ databases">
        <title>Complete genome sequences of 14 Citrobacter spp. isolated from plant in Canada.</title>
        <authorList>
            <person name="Bhandare S.G."/>
            <person name="Colavecchio A."/>
            <person name="Jeukens J."/>
            <person name="Emond-Rheault J.-G."/>
            <person name="Freschi L."/>
            <person name="Hamel J."/>
            <person name="Kukavica-Ibrulj I."/>
            <person name="Levesque R."/>
            <person name="Goodridge L."/>
        </authorList>
    </citation>
    <scope>NUCLEOTIDE SEQUENCE [LARGE SCALE GENOMIC DNA]</scope>
    <source>
        <strain evidence="3 4">S1285</strain>
    </source>
</reference>
<dbReference type="PROSITE" id="PS50043">
    <property type="entry name" value="HTH_LUXR_2"/>
    <property type="match status" value="1"/>
</dbReference>
<dbReference type="OrthoDB" id="6571377at2"/>
<feature type="domain" description="HTH luxR-type" evidence="2">
    <location>
        <begin position="110"/>
        <end position="175"/>
    </location>
</feature>
<dbReference type="Gene3D" id="1.10.10.10">
    <property type="entry name" value="Winged helix-like DNA-binding domain superfamily/Winged helix DNA-binding domain"/>
    <property type="match status" value="1"/>
</dbReference>
<evidence type="ECO:0000313" key="3">
    <source>
        <dbReference type="EMBL" id="POU61334.1"/>
    </source>
</evidence>
<dbReference type="InterPro" id="IPR036388">
    <property type="entry name" value="WH-like_DNA-bd_sf"/>
</dbReference>
<sequence length="176" mass="20493">MIFIITKDSFLFQGVTHLQEKESVIKINKLSDINFSEIDHAIKIVIDTYHNSIIDEVTVKLLNHIDVDRIIILAPFHISKLKSKSPLFFINRKEQFLNLLSIITDEKISYQKPDVALSHNQLKLVKSIINQQKISDITHSLNISEQTLRIQKFNIMLKLKLRRISDIVTLKISPYF</sequence>
<gene>
    <name evidence="3" type="ORF">C3430_23680</name>
</gene>